<name>A0A6A8KG50_9FIRM</name>
<proteinExistence type="predicted"/>
<gene>
    <name evidence="2" type="ORF">GKD85_08965</name>
</gene>
<feature type="chain" id="PRO_5039275662" evidence="1">
    <location>
        <begin position="23"/>
        <end position="188"/>
    </location>
</feature>
<organism evidence="2 3">
    <name type="scientific">Faecalibacterium prausnitzii</name>
    <dbReference type="NCBI Taxonomy" id="853"/>
    <lineage>
        <taxon>Bacteria</taxon>
        <taxon>Bacillati</taxon>
        <taxon>Bacillota</taxon>
        <taxon>Clostridia</taxon>
        <taxon>Eubacteriales</taxon>
        <taxon>Oscillospiraceae</taxon>
        <taxon>Faecalibacterium</taxon>
    </lineage>
</organism>
<dbReference type="AlphaFoldDB" id="A0A6A8KG50"/>
<sequence length="188" mass="20463">MKNWKKLLACLLVSLMALTVFTACDASVGAPMGPKHADAESESVKALRDKFKMTYNVEMTYNEDLSEKAYSIANWIAGTSVSCSTNANKTELYRVGNANNEARAFLKEENYAAAFENLSMGTFGLNDFVPGFDIKTAEWSSKDDSITFVLPKDGTYPEAMTKAAKGKTKLGVAYVVKDGVSYAVVLFG</sequence>
<evidence type="ECO:0000313" key="3">
    <source>
        <dbReference type="Proteomes" id="UP000477010"/>
    </source>
</evidence>
<dbReference type="PROSITE" id="PS51257">
    <property type="entry name" value="PROKAR_LIPOPROTEIN"/>
    <property type="match status" value="1"/>
</dbReference>
<dbReference type="Proteomes" id="UP000477010">
    <property type="component" value="Unassembled WGS sequence"/>
</dbReference>
<accession>A0A6A8KG50</accession>
<dbReference type="EMBL" id="WKQE01000012">
    <property type="protein sequence ID" value="MSC80950.1"/>
    <property type="molecule type" value="Genomic_DNA"/>
</dbReference>
<keyword evidence="1" id="KW-0732">Signal</keyword>
<comment type="caution">
    <text evidence="2">The sequence shown here is derived from an EMBL/GenBank/DDBJ whole genome shotgun (WGS) entry which is preliminary data.</text>
</comment>
<feature type="signal peptide" evidence="1">
    <location>
        <begin position="1"/>
        <end position="22"/>
    </location>
</feature>
<protein>
    <submittedName>
        <fullName evidence="2">Uncharacterized protein</fullName>
    </submittedName>
</protein>
<reference evidence="2 3" key="1">
    <citation type="journal article" date="2019" name="Nat. Med.">
        <title>A library of human gut bacterial isolates paired with longitudinal multiomics data enables mechanistic microbiome research.</title>
        <authorList>
            <person name="Poyet M."/>
            <person name="Groussin M."/>
            <person name="Gibbons S.M."/>
            <person name="Avila-Pacheco J."/>
            <person name="Jiang X."/>
            <person name="Kearney S.M."/>
            <person name="Perrotta A.R."/>
            <person name="Berdy B."/>
            <person name="Zhao S."/>
            <person name="Lieberman T.D."/>
            <person name="Swanson P.K."/>
            <person name="Smith M."/>
            <person name="Roesemann S."/>
            <person name="Alexander J.E."/>
            <person name="Rich S.A."/>
            <person name="Livny J."/>
            <person name="Vlamakis H."/>
            <person name="Clish C."/>
            <person name="Bullock K."/>
            <person name="Deik A."/>
            <person name="Scott J."/>
            <person name="Pierce K.A."/>
            <person name="Xavier R.J."/>
            <person name="Alm E.J."/>
        </authorList>
    </citation>
    <scope>NUCLEOTIDE SEQUENCE [LARGE SCALE GENOMIC DNA]</scope>
    <source>
        <strain evidence="2 3">BIOML-B9</strain>
    </source>
</reference>
<dbReference type="RefSeq" id="WP_154252387.1">
    <property type="nucleotide sequence ID" value="NZ_WKPZ01000013.1"/>
</dbReference>
<evidence type="ECO:0000313" key="2">
    <source>
        <dbReference type="EMBL" id="MSC80950.1"/>
    </source>
</evidence>
<evidence type="ECO:0000256" key="1">
    <source>
        <dbReference type="SAM" id="SignalP"/>
    </source>
</evidence>